<evidence type="ECO:0000313" key="3">
    <source>
        <dbReference type="Proteomes" id="UP000703269"/>
    </source>
</evidence>
<protein>
    <submittedName>
        <fullName evidence="2">Uncharacterized protein</fullName>
    </submittedName>
</protein>
<evidence type="ECO:0000313" key="2">
    <source>
        <dbReference type="EMBL" id="GJE91375.1"/>
    </source>
</evidence>
<name>A0A9P3LDL2_9APHY</name>
<dbReference type="AlphaFoldDB" id="A0A9P3LDL2"/>
<sequence length="87" mass="9404">MGNVLEATTLLSRARRNEHPQRTTLRSHSKDRAPTAGAVCGWREPLALLTATTLLGPNPVVVAVAVGGVPTQSCRWYRACGKPRVAW</sequence>
<reference evidence="2 3" key="1">
    <citation type="submission" date="2021-08" db="EMBL/GenBank/DDBJ databases">
        <title>Draft Genome Sequence of Phanerochaete sordida strain YK-624.</title>
        <authorList>
            <person name="Mori T."/>
            <person name="Dohra H."/>
            <person name="Suzuki T."/>
            <person name="Kawagishi H."/>
            <person name="Hirai H."/>
        </authorList>
    </citation>
    <scope>NUCLEOTIDE SEQUENCE [LARGE SCALE GENOMIC DNA]</scope>
    <source>
        <strain evidence="2 3">YK-624</strain>
    </source>
</reference>
<evidence type="ECO:0000256" key="1">
    <source>
        <dbReference type="SAM" id="MobiDB-lite"/>
    </source>
</evidence>
<dbReference type="Proteomes" id="UP000703269">
    <property type="component" value="Unassembled WGS sequence"/>
</dbReference>
<gene>
    <name evidence="2" type="ORF">PsYK624_075250</name>
</gene>
<dbReference type="EMBL" id="BPQB01000021">
    <property type="protein sequence ID" value="GJE91375.1"/>
    <property type="molecule type" value="Genomic_DNA"/>
</dbReference>
<proteinExistence type="predicted"/>
<accession>A0A9P3LDL2</accession>
<keyword evidence="3" id="KW-1185">Reference proteome</keyword>
<feature type="region of interest" description="Disordered" evidence="1">
    <location>
        <begin position="1"/>
        <end position="35"/>
    </location>
</feature>
<comment type="caution">
    <text evidence="2">The sequence shown here is derived from an EMBL/GenBank/DDBJ whole genome shotgun (WGS) entry which is preliminary data.</text>
</comment>
<organism evidence="2 3">
    <name type="scientific">Phanerochaete sordida</name>
    <dbReference type="NCBI Taxonomy" id="48140"/>
    <lineage>
        <taxon>Eukaryota</taxon>
        <taxon>Fungi</taxon>
        <taxon>Dikarya</taxon>
        <taxon>Basidiomycota</taxon>
        <taxon>Agaricomycotina</taxon>
        <taxon>Agaricomycetes</taxon>
        <taxon>Polyporales</taxon>
        <taxon>Phanerochaetaceae</taxon>
        <taxon>Phanerochaete</taxon>
    </lineage>
</organism>